<proteinExistence type="inferred from homology"/>
<dbReference type="EMBL" id="BMSL01000009">
    <property type="protein sequence ID" value="GGS44272.1"/>
    <property type="molecule type" value="Genomic_DNA"/>
</dbReference>
<dbReference type="Pfam" id="PF00975">
    <property type="entry name" value="Thioesterase"/>
    <property type="match status" value="1"/>
</dbReference>
<evidence type="ECO:0000313" key="4">
    <source>
        <dbReference type="Proteomes" id="UP000653493"/>
    </source>
</evidence>
<dbReference type="InterPro" id="IPR012223">
    <property type="entry name" value="TEII"/>
</dbReference>
<evidence type="ECO:0000313" key="3">
    <source>
        <dbReference type="EMBL" id="GGS44272.1"/>
    </source>
</evidence>
<sequence>MVTRPETGSGAVFPARPVPRPRARLFLFHHAGGSHLAFRDWARYFPPDWEICLTDAPGRGMLADETPVEDTETLVRTFLDELLLRLDRPFAFFGHSMGALVAHELTLALAAARLPVPVWLGLSGRGCPRAVAERPTALHRLSSGQLRAELARMGGTPQHVLDDPELWGLLEPVIRADFGLVENWRPAVDRDLDVPVPFTVFGAARDPWASPAELAGWAEYGERFRGCRVFEGGHFYFASRGGEIPSLVEQEVRAALAGAPARPRS</sequence>
<feature type="domain" description="Thioesterase" evidence="2">
    <location>
        <begin position="24"/>
        <end position="239"/>
    </location>
</feature>
<organism evidence="3 4">
    <name type="scientific">Streptomyces griseoviridis</name>
    <dbReference type="NCBI Taxonomy" id="45398"/>
    <lineage>
        <taxon>Bacteria</taxon>
        <taxon>Bacillati</taxon>
        <taxon>Actinomycetota</taxon>
        <taxon>Actinomycetes</taxon>
        <taxon>Kitasatosporales</taxon>
        <taxon>Streptomycetaceae</taxon>
        <taxon>Streptomyces</taxon>
    </lineage>
</organism>
<dbReference type="PANTHER" id="PTHR11487:SF0">
    <property type="entry name" value="S-ACYL FATTY ACID SYNTHASE THIOESTERASE, MEDIUM CHAIN"/>
    <property type="match status" value="1"/>
</dbReference>
<protein>
    <submittedName>
        <fullName evidence="3">Oleoyl-ACP hydrolase</fullName>
    </submittedName>
</protein>
<accession>A0A918GMZ3</accession>
<dbReference type="GO" id="GO:0016787">
    <property type="term" value="F:hydrolase activity"/>
    <property type="evidence" value="ECO:0007669"/>
    <property type="project" value="UniProtKB-KW"/>
</dbReference>
<reference evidence="3" key="2">
    <citation type="submission" date="2020-09" db="EMBL/GenBank/DDBJ databases">
        <authorList>
            <person name="Sun Q."/>
            <person name="Ohkuma M."/>
        </authorList>
    </citation>
    <scope>NUCLEOTIDE SEQUENCE</scope>
    <source>
        <strain evidence="3">JCM 4234</strain>
    </source>
</reference>
<name>A0A918GMZ3_STRGD</name>
<comment type="caution">
    <text evidence="3">The sequence shown here is derived from an EMBL/GenBank/DDBJ whole genome shotgun (WGS) entry which is preliminary data.</text>
</comment>
<gene>
    <name evidence="3" type="primary">rifR</name>
    <name evidence="3" type="ORF">GCM10010238_37550</name>
</gene>
<keyword evidence="4" id="KW-1185">Reference proteome</keyword>
<dbReference type="InterPro" id="IPR001031">
    <property type="entry name" value="Thioesterase"/>
</dbReference>
<evidence type="ECO:0000256" key="1">
    <source>
        <dbReference type="ARBA" id="ARBA00007169"/>
    </source>
</evidence>
<dbReference type="InterPro" id="IPR029058">
    <property type="entry name" value="AB_hydrolase_fold"/>
</dbReference>
<dbReference type="AlphaFoldDB" id="A0A918GMZ3"/>
<dbReference type="GO" id="GO:0008610">
    <property type="term" value="P:lipid biosynthetic process"/>
    <property type="evidence" value="ECO:0007669"/>
    <property type="project" value="TreeGrafter"/>
</dbReference>
<dbReference type="SUPFAM" id="SSF53474">
    <property type="entry name" value="alpha/beta-Hydrolases"/>
    <property type="match status" value="1"/>
</dbReference>
<evidence type="ECO:0000259" key="2">
    <source>
        <dbReference type="Pfam" id="PF00975"/>
    </source>
</evidence>
<reference evidence="3" key="1">
    <citation type="journal article" date="2014" name="Int. J. Syst. Evol. Microbiol.">
        <title>Complete genome sequence of Corynebacterium casei LMG S-19264T (=DSM 44701T), isolated from a smear-ripened cheese.</title>
        <authorList>
            <consortium name="US DOE Joint Genome Institute (JGI-PGF)"/>
            <person name="Walter F."/>
            <person name="Albersmeier A."/>
            <person name="Kalinowski J."/>
            <person name="Ruckert C."/>
        </authorList>
    </citation>
    <scope>NUCLEOTIDE SEQUENCE</scope>
    <source>
        <strain evidence="3">JCM 4234</strain>
    </source>
</reference>
<dbReference type="Proteomes" id="UP000653493">
    <property type="component" value="Unassembled WGS sequence"/>
</dbReference>
<comment type="similarity">
    <text evidence="1">Belongs to the thioesterase family.</text>
</comment>
<keyword evidence="3" id="KW-0378">Hydrolase</keyword>
<dbReference type="Gene3D" id="3.40.50.1820">
    <property type="entry name" value="alpha/beta hydrolase"/>
    <property type="match status" value="1"/>
</dbReference>
<dbReference type="PANTHER" id="PTHR11487">
    <property type="entry name" value="THIOESTERASE"/>
    <property type="match status" value="1"/>
</dbReference>